<dbReference type="InterPro" id="IPR026530">
    <property type="entry name" value="PSRP"/>
</dbReference>
<reference evidence="7" key="1">
    <citation type="journal article" date="2019" name="Int. J. Syst. Evol. Microbiol.">
        <title>The Global Catalogue of Microorganisms (GCM) 10K type strain sequencing project: providing services to taxonomists for standard genome sequencing and annotation.</title>
        <authorList>
            <consortium name="The Broad Institute Genomics Platform"/>
            <consortium name="The Broad Institute Genome Sequencing Center for Infectious Disease"/>
            <person name="Wu L."/>
            <person name="Ma J."/>
        </authorList>
    </citation>
    <scope>NUCLEOTIDE SEQUENCE [LARGE SCALE GENOMIC DNA]</scope>
    <source>
        <strain evidence="7">KCTC 22232</strain>
    </source>
</reference>
<dbReference type="Proteomes" id="UP000621898">
    <property type="component" value="Unassembled WGS sequence"/>
</dbReference>
<name>A0ABQ2ZQ97_9GAMM</name>
<dbReference type="PANTHER" id="PTHR31756">
    <property type="entry name" value="PYRUVATE, PHOSPHATE DIKINASE REGULATORY PROTEIN 1, CHLOROPLASTIC"/>
    <property type="match status" value="1"/>
</dbReference>
<comment type="caution">
    <text evidence="6">The sequence shown here is derived from an EMBL/GenBank/DDBJ whole genome shotgun (WGS) entry which is preliminary data.</text>
</comment>
<protein>
    <recommendedName>
        <fullName evidence="5">Putative phosphoenolpyruvate synthase regulatory protein</fullName>
        <shortName evidence="5">PEP synthase regulatory protein</shortName>
        <shortName evidence="5">PSRP</shortName>
        <ecNumber evidence="5">2.7.11.33</ecNumber>
        <ecNumber evidence="5">2.7.4.28</ecNumber>
    </recommendedName>
    <alternativeName>
        <fullName evidence="5">Pyruvate, water dikinase regulatory protein</fullName>
    </alternativeName>
</protein>
<dbReference type="EC" id="2.7.11.33" evidence="5"/>
<dbReference type="EMBL" id="BMXT01000001">
    <property type="protein sequence ID" value="GGY19386.1"/>
    <property type="molecule type" value="Genomic_DNA"/>
</dbReference>
<dbReference type="NCBIfam" id="NF003742">
    <property type="entry name" value="PRK05339.1"/>
    <property type="match status" value="1"/>
</dbReference>
<keyword evidence="3 5" id="KW-0547">Nucleotide-binding</keyword>
<keyword evidence="1 5" id="KW-0723">Serine/threonine-protein kinase</keyword>
<dbReference type="EC" id="2.7.4.28" evidence="5"/>
<proteinExistence type="inferred from homology"/>
<dbReference type="Pfam" id="PF03618">
    <property type="entry name" value="Kinase-PPPase"/>
    <property type="match status" value="1"/>
</dbReference>
<gene>
    <name evidence="6" type="ORF">GCM10008098_09610</name>
</gene>
<dbReference type="PANTHER" id="PTHR31756:SF3">
    <property type="entry name" value="PYRUVATE, PHOSPHATE DIKINASE REGULATORY PROTEIN 1, CHLOROPLASTIC"/>
    <property type="match status" value="1"/>
</dbReference>
<evidence type="ECO:0000256" key="4">
    <source>
        <dbReference type="ARBA" id="ARBA00022777"/>
    </source>
</evidence>
<evidence type="ECO:0000313" key="6">
    <source>
        <dbReference type="EMBL" id="GGY19386.1"/>
    </source>
</evidence>
<evidence type="ECO:0000256" key="2">
    <source>
        <dbReference type="ARBA" id="ARBA00022679"/>
    </source>
</evidence>
<keyword evidence="7" id="KW-1185">Reference proteome</keyword>
<comment type="similarity">
    <text evidence="5">Belongs to the pyruvate, phosphate/water dikinase regulatory protein family. PSRP subfamily.</text>
</comment>
<evidence type="ECO:0000256" key="3">
    <source>
        <dbReference type="ARBA" id="ARBA00022741"/>
    </source>
</evidence>
<accession>A0ABQ2ZQ97</accession>
<dbReference type="InterPro" id="IPR005177">
    <property type="entry name" value="Kinase-pyrophosphorylase"/>
</dbReference>
<comment type="catalytic activity">
    <reaction evidence="5">
        <text>[pyruvate, water dikinase]-phosphate + phosphate + H(+) = [pyruvate, water dikinase] + diphosphate</text>
        <dbReference type="Rhea" id="RHEA:48580"/>
        <dbReference type="Rhea" id="RHEA-COMP:11425"/>
        <dbReference type="Rhea" id="RHEA-COMP:11426"/>
        <dbReference type="ChEBI" id="CHEBI:15378"/>
        <dbReference type="ChEBI" id="CHEBI:33019"/>
        <dbReference type="ChEBI" id="CHEBI:43176"/>
        <dbReference type="ChEBI" id="CHEBI:43474"/>
        <dbReference type="ChEBI" id="CHEBI:68546"/>
        <dbReference type="EC" id="2.7.4.28"/>
    </reaction>
</comment>
<evidence type="ECO:0000256" key="5">
    <source>
        <dbReference type="HAMAP-Rule" id="MF_01062"/>
    </source>
</evidence>
<feature type="binding site" evidence="5">
    <location>
        <begin position="151"/>
        <end position="158"/>
    </location>
    <ligand>
        <name>ADP</name>
        <dbReference type="ChEBI" id="CHEBI:456216"/>
    </ligand>
</feature>
<organism evidence="6 7">
    <name type="scientific">Rhodanobacter panaciterrae</name>
    <dbReference type="NCBI Taxonomy" id="490572"/>
    <lineage>
        <taxon>Bacteria</taxon>
        <taxon>Pseudomonadati</taxon>
        <taxon>Pseudomonadota</taxon>
        <taxon>Gammaproteobacteria</taxon>
        <taxon>Lysobacterales</taxon>
        <taxon>Rhodanobacteraceae</taxon>
        <taxon>Rhodanobacter</taxon>
    </lineage>
</organism>
<keyword evidence="4 5" id="KW-0418">Kinase</keyword>
<dbReference type="HAMAP" id="MF_01062">
    <property type="entry name" value="PSRP"/>
    <property type="match status" value="1"/>
</dbReference>
<comment type="catalytic activity">
    <reaction evidence="5">
        <text>[pyruvate, water dikinase] + ADP = [pyruvate, water dikinase]-phosphate + AMP + H(+)</text>
        <dbReference type="Rhea" id="RHEA:46020"/>
        <dbReference type="Rhea" id="RHEA-COMP:11425"/>
        <dbReference type="Rhea" id="RHEA-COMP:11426"/>
        <dbReference type="ChEBI" id="CHEBI:15378"/>
        <dbReference type="ChEBI" id="CHEBI:43176"/>
        <dbReference type="ChEBI" id="CHEBI:68546"/>
        <dbReference type="ChEBI" id="CHEBI:456215"/>
        <dbReference type="ChEBI" id="CHEBI:456216"/>
        <dbReference type="EC" id="2.7.11.33"/>
    </reaction>
</comment>
<comment type="function">
    <text evidence="5">Bifunctional serine/threonine kinase and phosphorylase involved in the regulation of the phosphoenolpyruvate synthase (PEPS) by catalyzing its phosphorylation/dephosphorylation.</text>
</comment>
<dbReference type="RefSeq" id="WP_189439993.1">
    <property type="nucleotide sequence ID" value="NZ_BMXT01000001.1"/>
</dbReference>
<sequence>MQRTVFFISDSTGITAETIGNSILAQFEGVQFDKHRLPFTDSAHKAEAAALRIKTNYAQSGQRPIVVNTMAERALCDIVAASGALMLDVFAPFIGPLEEELATKRSGAVNRSHGMVDYAKYEARINATNYALSHDDGMDVDYSQADLILVGVSRSGKTPTCLYMALHYGVSAANYPLTDEDLEKLELPVRLRPYRDRLFGLTIDPQRLAQIREQRRAGSRYATLKQCRWELEQADRLMRQAGIPSLNTTHVSIEEIASKIFDRFGIERTMF</sequence>
<keyword evidence="2 5" id="KW-0808">Transferase</keyword>
<evidence type="ECO:0000256" key="1">
    <source>
        <dbReference type="ARBA" id="ARBA00022527"/>
    </source>
</evidence>
<evidence type="ECO:0000313" key="7">
    <source>
        <dbReference type="Proteomes" id="UP000621898"/>
    </source>
</evidence>